<gene>
    <name evidence="1" type="ORF">CRP01_30485</name>
</gene>
<proteinExistence type="predicted"/>
<name>A0A2D0N4K4_FLAN2</name>
<keyword evidence="2" id="KW-1185">Reference proteome</keyword>
<dbReference type="EMBL" id="PDUD01000037">
    <property type="protein sequence ID" value="PHN02713.1"/>
    <property type="molecule type" value="Genomic_DNA"/>
</dbReference>
<evidence type="ECO:0000313" key="2">
    <source>
        <dbReference type="Proteomes" id="UP000223913"/>
    </source>
</evidence>
<dbReference type="AlphaFoldDB" id="A0A2D0N4K4"/>
<evidence type="ECO:0000313" key="1">
    <source>
        <dbReference type="EMBL" id="PHN02713.1"/>
    </source>
</evidence>
<accession>A0A2D0N4K4</accession>
<reference evidence="1 2" key="1">
    <citation type="submission" date="2017-10" db="EMBL/GenBank/DDBJ databases">
        <title>The draft genome sequence of Lewinella nigricans NBRC 102662.</title>
        <authorList>
            <person name="Wang K."/>
        </authorList>
    </citation>
    <scope>NUCLEOTIDE SEQUENCE [LARGE SCALE GENOMIC DNA]</scope>
    <source>
        <strain evidence="1 2">NBRC 102662</strain>
    </source>
</reference>
<sequence>MIEPVPQKKVLRDHLQVYIFKIFGRLQSIRSGWSKIAIWNHWGGEGPQRWLVLADDNILT</sequence>
<dbReference type="Proteomes" id="UP000223913">
    <property type="component" value="Unassembled WGS sequence"/>
</dbReference>
<organism evidence="1 2">
    <name type="scientific">Flavilitoribacter nigricans (strain ATCC 23147 / DSM 23189 / NBRC 102662 / NCIMB 1420 / SS-2)</name>
    <name type="common">Lewinella nigricans</name>
    <dbReference type="NCBI Taxonomy" id="1122177"/>
    <lineage>
        <taxon>Bacteria</taxon>
        <taxon>Pseudomonadati</taxon>
        <taxon>Bacteroidota</taxon>
        <taxon>Saprospiria</taxon>
        <taxon>Saprospirales</taxon>
        <taxon>Lewinellaceae</taxon>
        <taxon>Flavilitoribacter</taxon>
    </lineage>
</organism>
<comment type="caution">
    <text evidence="1">The sequence shown here is derived from an EMBL/GenBank/DDBJ whole genome shotgun (WGS) entry which is preliminary data.</text>
</comment>
<protein>
    <submittedName>
        <fullName evidence="1">Uncharacterized protein</fullName>
    </submittedName>
</protein>